<evidence type="ECO:0000256" key="3">
    <source>
        <dbReference type="ARBA" id="ARBA00009481"/>
    </source>
</evidence>
<evidence type="ECO:0000256" key="6">
    <source>
        <dbReference type="ARBA" id="ARBA00022676"/>
    </source>
</evidence>
<reference evidence="17" key="3">
    <citation type="submission" date="2021-06" db="EMBL/GenBank/DDBJ databases">
        <title>Chromosome-level genome assembly for S. haematobium.</title>
        <authorList>
            <person name="Stroehlein A.J."/>
        </authorList>
    </citation>
    <scope>NUCLEOTIDE SEQUENCE</scope>
</reference>
<dbReference type="PANTHER" id="PTHR45919">
    <property type="entry name" value="GDP-MAN:MAN(3)GLCNAC(2)-PP-DOL ALPHA-1,2-MANNOSYLTRANSFERASE"/>
    <property type="match status" value="1"/>
</dbReference>
<keyword evidence="19" id="KW-1185">Reference proteome</keyword>
<dbReference type="GO" id="GO:0004377">
    <property type="term" value="F:GDP-Man:Man(3)GlcNAc(2)-PP-Dol alpha-1,2-mannosyltransferase activity"/>
    <property type="evidence" value="ECO:0007669"/>
    <property type="project" value="UniProtKB-UniRule"/>
</dbReference>
<dbReference type="InterPro" id="IPR001296">
    <property type="entry name" value="Glyco_trans_1"/>
</dbReference>
<dbReference type="PANTHER" id="PTHR45919:SF1">
    <property type="entry name" value="GDP-MAN:MAN(3)GLCNAC(2)-PP-DOL ALPHA-1,2-MANNOSYLTRANSFERASE"/>
    <property type="match status" value="1"/>
</dbReference>
<reference evidence="17" key="4">
    <citation type="journal article" date="2022" name="PLoS Pathog.">
        <title>Chromosome-level genome of Schistosoma haematobium underpins genome-wide explorations of molecular variation.</title>
        <authorList>
            <person name="Stroehlein A.J."/>
            <person name="Korhonen P.K."/>
            <person name="Lee V.V."/>
            <person name="Ralph S.A."/>
            <person name="Mentink-Kane M."/>
            <person name="You H."/>
            <person name="McManus D.P."/>
            <person name="Tchuente L.T."/>
            <person name="Stothard J.R."/>
            <person name="Kaur P."/>
            <person name="Dudchenko O."/>
            <person name="Aiden E.L."/>
            <person name="Yang B."/>
            <person name="Yang H."/>
            <person name="Emery A.M."/>
            <person name="Webster B.L."/>
            <person name="Brindley P.J."/>
            <person name="Rollinson D."/>
            <person name="Chang B.C.H."/>
            <person name="Gasser R.B."/>
            <person name="Young N.D."/>
        </authorList>
    </citation>
    <scope>NUCLEOTIDE SEQUENCE</scope>
</reference>
<evidence type="ECO:0000259" key="16">
    <source>
        <dbReference type="Pfam" id="PF15924"/>
    </source>
</evidence>
<dbReference type="EC" id="2.4.1.131" evidence="4 14"/>
<evidence type="ECO:0000256" key="2">
    <source>
        <dbReference type="ARBA" id="ARBA00004922"/>
    </source>
</evidence>
<dbReference type="Gene3D" id="3.40.50.2000">
    <property type="entry name" value="Glycogen Phosphorylase B"/>
    <property type="match status" value="2"/>
</dbReference>
<comment type="function">
    <text evidence="13">GDP-Man:Man(3)GlcNAc(2)-PP-Dol alpha-1,2-mannosyltransferase that operates in the biosynthetic pathway of dolichol-linked oligosaccharides, the glycan precursors employed in protein asparagine (N)-glycosylation. The assembly of dolichol-linked oligosaccharides begins on the cytosolic side of the endoplasmic reticulum membrane and finishes in its lumen. The sequential addition of sugars to dolichol pyrophosphate produces dolichol-linked oligosaccharides containing fourteen sugars, including two GlcNAcs, nine mannoses and three glucoses. Once assembled, the oligosaccharide is transferred from the lipid to nascent proteins by oligosaccharyltransferases. Catalyzes, on the cytoplasmic face of the endoplasmic reticulum, the addition of the fourth and fifth mannose residues to the dolichol-linked oligosaccharide chain, to produce Man(5)GlcNAc(2)-PP-dolichol core oligosaccharide. Man(5)GlcNAc(2)-PP-dolichol is a substrate for ALG3, the following enzyme in the biosynthetic pathway.</text>
</comment>
<evidence type="ECO:0000256" key="10">
    <source>
        <dbReference type="ARBA" id="ARBA00022989"/>
    </source>
</evidence>
<accession>A0A095A0J3</accession>
<evidence type="ECO:0000313" key="17">
    <source>
        <dbReference type="EMBL" id="KAH9587763.1"/>
    </source>
</evidence>
<reference evidence="17" key="2">
    <citation type="journal article" date="2019" name="Gigascience">
        <title>High-quality Schistosoma haematobium genome achieved by single-molecule and long-range sequencing.</title>
        <authorList>
            <person name="Stroehlein A.J."/>
            <person name="Korhonen P.K."/>
            <person name="Chong T.M."/>
            <person name="Lim Y.L."/>
            <person name="Chan K.G."/>
            <person name="Webster B."/>
            <person name="Rollinson D."/>
            <person name="Brindley P.J."/>
            <person name="Gasser R.B."/>
            <person name="Young N.D."/>
        </authorList>
    </citation>
    <scope>NUCLEOTIDE SEQUENCE</scope>
</reference>
<comment type="subcellular location">
    <subcellularLocation>
        <location evidence="1">Endoplasmic reticulum membrane</location>
        <topology evidence="1">Single-pass membrane protein</topology>
    </subcellularLocation>
</comment>
<evidence type="ECO:0000256" key="11">
    <source>
        <dbReference type="ARBA" id="ARBA00023136"/>
    </source>
</evidence>
<dbReference type="Proteomes" id="UP000471633">
    <property type="component" value="Unassembled WGS sequence"/>
</dbReference>
<feature type="domain" description="ALG11 mannosyltransferase N-terminal" evidence="16">
    <location>
        <begin position="16"/>
        <end position="239"/>
    </location>
</feature>
<dbReference type="STRING" id="6185.A0A095A0J3"/>
<dbReference type="UniPathway" id="UPA00378"/>
<dbReference type="EMBL" id="KL251117">
    <property type="protein sequence ID" value="KGB39014.1"/>
    <property type="molecule type" value="Genomic_DNA"/>
</dbReference>
<evidence type="ECO:0000313" key="18">
    <source>
        <dbReference type="EMBL" id="KGB39014.1"/>
    </source>
</evidence>
<sequence length="517" mass="58377">MHRDLMEKYGVPANHKIVGFFHPYCNCGGGGERVLWTAIKCMLEKYKNIVIVIYTNDAECLSNPDKVLSNVRRIFGIYFNKPSNSAIHFVPLKSEILLTPKLYRLFTLAGQAFGSVLVGLEAIFRCPPDVYIDTTGFAFTIPLAKWLCNSQTAAYVHYPTISSVMLQRVSSSLFSKNKNEIVLTYNNPNWVRKNKIFSSIKFLYYNLFIKAYKFSGSSINVDVAMTNSSWTQKHIQSLWGGKPVVLYPPCPVEDLEGKLVSDQRFKWILSVGQFRPEKNHELQLDAFHHFLRRHESAKSDEKHQFKLLLIGGCRDDKDFALVSKLKDQAATLELGDTVEFHINLPYQELKSYFGRCSVNLHTMVDEHFGITSGRYVISVYSSTSVLHLDVSHFSCIISSKYSLMFYVLFSTGVVEGMASGLITIAHRSGGPLTDIIGPSETSSSSNQLENSGVGFLASTVDEYANIFELVLLKMSESQIDAIRKNAIQWVHEKFSEDCFNRGWIDQMNVFGLESISA</sequence>
<dbReference type="EMBL" id="AMPZ03000003">
    <property type="protein sequence ID" value="KAH9587763.1"/>
    <property type="molecule type" value="Genomic_DNA"/>
</dbReference>
<evidence type="ECO:0000256" key="5">
    <source>
        <dbReference type="ARBA" id="ARBA00022018"/>
    </source>
</evidence>
<dbReference type="Pfam" id="PF15924">
    <property type="entry name" value="ALG11_N"/>
    <property type="match status" value="1"/>
</dbReference>
<evidence type="ECO:0000256" key="1">
    <source>
        <dbReference type="ARBA" id="ARBA00004389"/>
    </source>
</evidence>
<evidence type="ECO:0000313" key="19">
    <source>
        <dbReference type="Proteomes" id="UP000471633"/>
    </source>
</evidence>
<dbReference type="CTD" id="24594741"/>
<dbReference type="InterPro" id="IPR038013">
    <property type="entry name" value="ALG11"/>
</dbReference>
<comment type="similarity">
    <text evidence="3 14">Belongs to the glycosyltransferase group 1 family. Glycosyltransferase 4 subfamily.</text>
</comment>
<keyword evidence="8" id="KW-0812">Transmembrane</keyword>
<dbReference type="GeneID" id="24594741"/>
<keyword evidence="9 14" id="KW-0256">Endoplasmic reticulum</keyword>
<evidence type="ECO:0000259" key="15">
    <source>
        <dbReference type="Pfam" id="PF00534"/>
    </source>
</evidence>
<dbReference type="CDD" id="cd03806">
    <property type="entry name" value="GT4_ALG11-like"/>
    <property type="match status" value="1"/>
</dbReference>
<dbReference type="RefSeq" id="XP_012798774.1">
    <property type="nucleotide sequence ID" value="XM_012943320.3"/>
</dbReference>
<dbReference type="SUPFAM" id="SSF53756">
    <property type="entry name" value="UDP-Glycosyltransferase/glycogen phosphorylase"/>
    <property type="match status" value="2"/>
</dbReference>
<name>A0A095A0J3_SCHHA</name>
<comment type="pathway">
    <text evidence="2 14">Protein modification; protein glycosylation.</text>
</comment>
<organism evidence="18">
    <name type="scientific">Schistosoma haematobium</name>
    <name type="common">Blood fluke</name>
    <dbReference type="NCBI Taxonomy" id="6185"/>
    <lineage>
        <taxon>Eukaryota</taxon>
        <taxon>Metazoa</taxon>
        <taxon>Spiralia</taxon>
        <taxon>Lophotrochozoa</taxon>
        <taxon>Platyhelminthes</taxon>
        <taxon>Trematoda</taxon>
        <taxon>Digenea</taxon>
        <taxon>Strigeidida</taxon>
        <taxon>Schistosomatoidea</taxon>
        <taxon>Schistosomatidae</taxon>
        <taxon>Schistosoma</taxon>
    </lineage>
</organism>
<evidence type="ECO:0000256" key="13">
    <source>
        <dbReference type="ARBA" id="ARBA00045128"/>
    </source>
</evidence>
<dbReference type="GO" id="GO:0006487">
    <property type="term" value="P:protein N-linked glycosylation"/>
    <property type="evidence" value="ECO:0007669"/>
    <property type="project" value="TreeGrafter"/>
</dbReference>
<evidence type="ECO:0000256" key="8">
    <source>
        <dbReference type="ARBA" id="ARBA00022692"/>
    </source>
</evidence>
<evidence type="ECO:0000256" key="12">
    <source>
        <dbReference type="ARBA" id="ARBA00045065"/>
    </source>
</evidence>
<dbReference type="AlphaFoldDB" id="A0A095A0J3"/>
<evidence type="ECO:0000256" key="7">
    <source>
        <dbReference type="ARBA" id="ARBA00022679"/>
    </source>
</evidence>
<dbReference type="InterPro" id="IPR031814">
    <property type="entry name" value="ALG11_N"/>
</dbReference>
<dbReference type="KEGG" id="shx:MS3_00005377"/>
<feature type="domain" description="Glycosyl transferase family 1" evidence="15">
    <location>
        <begin position="257"/>
        <end position="371"/>
    </location>
</feature>
<evidence type="ECO:0000256" key="4">
    <source>
        <dbReference type="ARBA" id="ARBA00012645"/>
    </source>
</evidence>
<keyword evidence="11" id="KW-0472">Membrane</keyword>
<evidence type="ECO:0000256" key="14">
    <source>
        <dbReference type="RuleBase" id="RU367051"/>
    </source>
</evidence>
<keyword evidence="7 14" id="KW-0808">Transferase</keyword>
<proteinExistence type="inferred from homology"/>
<comment type="catalytic activity">
    <reaction evidence="12 14">
        <text>an alpha-D-Man-(1-&gt;3)-[alpha-D-Man-(1-&gt;6)]-beta-D-Man-(1-&gt;4)-beta-D-GlcNAc-(1-&gt;4)-alpha-D-GlcNAc-diphospho-di-trans,poly-cis-dolichol + 2 GDP-alpha-D-mannose = an alpha-D-Man-(1-&gt;2)-alpha-D-Man-(1-&gt;2)-alpha-D-Man-(1-&gt;3)-[alpha-D-Man-(1-&gt;6)]-beta-D-Man-(1-&gt;4)-beta-D-GlcNAc-(1-&gt;4)-alpha-D-GlcNAc-diphospho-di-trans,poly-cis-dolichol + 2 GDP + 2 H(+)</text>
        <dbReference type="Rhea" id="RHEA:29523"/>
        <dbReference type="Rhea" id="RHEA-COMP:19515"/>
        <dbReference type="Rhea" id="RHEA-COMP:19516"/>
        <dbReference type="ChEBI" id="CHEBI:15378"/>
        <dbReference type="ChEBI" id="CHEBI:57527"/>
        <dbReference type="ChEBI" id="CHEBI:58189"/>
        <dbReference type="ChEBI" id="CHEBI:132511"/>
        <dbReference type="ChEBI" id="CHEBI:132515"/>
        <dbReference type="EC" id="2.4.1.131"/>
    </reaction>
    <physiologicalReaction direction="left-to-right" evidence="12 14">
        <dbReference type="Rhea" id="RHEA:29524"/>
    </physiologicalReaction>
</comment>
<keyword evidence="10" id="KW-1133">Transmembrane helix</keyword>
<protein>
    <recommendedName>
        <fullName evidence="5 14">GDP-Man:Man(3)GlcNAc(2)-PP-Dol alpha-1,2-mannosyltransferase</fullName>
        <ecNumber evidence="4 14">2.4.1.131</ecNumber>
    </recommendedName>
</protein>
<dbReference type="Pfam" id="PF00534">
    <property type="entry name" value="Glycos_transf_1"/>
    <property type="match status" value="1"/>
</dbReference>
<evidence type="ECO:0000256" key="9">
    <source>
        <dbReference type="ARBA" id="ARBA00022824"/>
    </source>
</evidence>
<dbReference type="GO" id="GO:0005789">
    <property type="term" value="C:endoplasmic reticulum membrane"/>
    <property type="evidence" value="ECO:0007669"/>
    <property type="project" value="UniProtKB-SubCell"/>
</dbReference>
<gene>
    <name evidence="17" type="primary">ALG11_1</name>
    <name evidence="17" type="ORF">MS3_00005377</name>
    <name evidence="18" type="ORF">MS3_07428</name>
</gene>
<reference evidence="18" key="1">
    <citation type="journal article" date="2012" name="Nat. Genet.">
        <title>Whole-genome sequence of Schistosoma haematobium.</title>
        <authorList>
            <person name="Young N.D."/>
            <person name="Jex A.R."/>
            <person name="Li B."/>
            <person name="Liu S."/>
            <person name="Yang L."/>
            <person name="Xiong Z."/>
            <person name="Li Y."/>
            <person name="Cantacessi C."/>
            <person name="Hall R.S."/>
            <person name="Xu X."/>
            <person name="Chen F."/>
            <person name="Wu X."/>
            <person name="Zerlotini A."/>
            <person name="Oliveira G."/>
            <person name="Hofmann A."/>
            <person name="Zhang G."/>
            <person name="Fang X."/>
            <person name="Kang Y."/>
            <person name="Campbell B.E."/>
            <person name="Loukas A."/>
            <person name="Ranganathan S."/>
            <person name="Rollinson D."/>
            <person name="Rinaldi G."/>
            <person name="Brindley P.J."/>
            <person name="Yang H."/>
            <person name="Wang J."/>
            <person name="Wang J."/>
            <person name="Gasser R.B."/>
        </authorList>
    </citation>
    <scope>NUCLEOTIDE SEQUENCE [LARGE SCALE GENOMIC DNA]</scope>
</reference>
<keyword evidence="6 14" id="KW-0328">Glycosyltransferase</keyword>